<dbReference type="Pfam" id="PF01420">
    <property type="entry name" value="Methylase_S"/>
    <property type="match status" value="1"/>
</dbReference>
<evidence type="ECO:0000256" key="3">
    <source>
        <dbReference type="ARBA" id="ARBA00023125"/>
    </source>
</evidence>
<evidence type="ECO:0000256" key="1">
    <source>
        <dbReference type="ARBA" id="ARBA00010923"/>
    </source>
</evidence>
<dbReference type="CDD" id="cd17521">
    <property type="entry name" value="RMtype1_S_Sau13435ORF2165P_TRD2-CR2_like"/>
    <property type="match status" value="1"/>
</dbReference>
<comment type="similarity">
    <text evidence="1">Belongs to the type-I restriction system S methylase family.</text>
</comment>
<dbReference type="Gene3D" id="3.90.220.20">
    <property type="entry name" value="DNA methylase specificity domains"/>
    <property type="match status" value="1"/>
</dbReference>
<dbReference type="EMBL" id="JANSKA010000001">
    <property type="protein sequence ID" value="MCR9035424.1"/>
    <property type="molecule type" value="Genomic_DNA"/>
</dbReference>
<gene>
    <name evidence="5" type="ORF">NVS32_00425</name>
</gene>
<dbReference type="InterPro" id="IPR044946">
    <property type="entry name" value="Restrct_endonuc_typeI_TRD_sf"/>
</dbReference>
<dbReference type="InterPro" id="IPR052021">
    <property type="entry name" value="Type-I_RS_S_subunit"/>
</dbReference>
<dbReference type="Proteomes" id="UP001204320">
    <property type="component" value="Unassembled WGS sequence"/>
</dbReference>
<dbReference type="GO" id="GO:0004519">
    <property type="term" value="F:endonuclease activity"/>
    <property type="evidence" value="ECO:0007669"/>
    <property type="project" value="UniProtKB-KW"/>
</dbReference>
<evidence type="ECO:0000313" key="6">
    <source>
        <dbReference type="Proteomes" id="UP001204320"/>
    </source>
</evidence>
<dbReference type="SUPFAM" id="SSF116734">
    <property type="entry name" value="DNA methylase specificity domain"/>
    <property type="match status" value="1"/>
</dbReference>
<keyword evidence="3" id="KW-0238">DNA-binding</keyword>
<keyword evidence="5" id="KW-0540">Nuclease</keyword>
<evidence type="ECO:0000256" key="2">
    <source>
        <dbReference type="ARBA" id="ARBA00022747"/>
    </source>
</evidence>
<organism evidence="5 6">
    <name type="scientific">Tractidigestivibacter montrealensis</name>
    <dbReference type="NCBI Taxonomy" id="2972466"/>
    <lineage>
        <taxon>Bacteria</taxon>
        <taxon>Bacillati</taxon>
        <taxon>Actinomycetota</taxon>
        <taxon>Coriobacteriia</taxon>
        <taxon>Coriobacteriales</taxon>
        <taxon>Atopobiaceae</taxon>
        <taxon>Tractidigestivibacter</taxon>
    </lineage>
</organism>
<keyword evidence="5" id="KW-0378">Hydrolase</keyword>
<keyword evidence="6" id="KW-1185">Reference proteome</keyword>
<dbReference type="GO" id="GO:0016787">
    <property type="term" value="F:hydrolase activity"/>
    <property type="evidence" value="ECO:0007669"/>
    <property type="project" value="UniProtKB-KW"/>
</dbReference>
<evidence type="ECO:0000259" key="4">
    <source>
        <dbReference type="Pfam" id="PF01420"/>
    </source>
</evidence>
<comment type="caution">
    <text evidence="5">The sequence shown here is derived from an EMBL/GenBank/DDBJ whole genome shotgun (WGS) entry which is preliminary data.</text>
</comment>
<dbReference type="RefSeq" id="WP_258498254.1">
    <property type="nucleotide sequence ID" value="NZ_JANSKA010000001.1"/>
</dbReference>
<dbReference type="InterPro" id="IPR000055">
    <property type="entry name" value="Restrct_endonuc_typeI_TRD"/>
</dbReference>
<feature type="domain" description="Type I restriction modification DNA specificity" evidence="4">
    <location>
        <begin position="58"/>
        <end position="174"/>
    </location>
</feature>
<dbReference type="PANTHER" id="PTHR30408:SF12">
    <property type="entry name" value="TYPE I RESTRICTION ENZYME MJAVIII SPECIFICITY SUBUNIT"/>
    <property type="match status" value="1"/>
</dbReference>
<keyword evidence="2" id="KW-0680">Restriction system</keyword>
<evidence type="ECO:0000313" key="5">
    <source>
        <dbReference type="EMBL" id="MCR9035424.1"/>
    </source>
</evidence>
<proteinExistence type="inferred from homology"/>
<keyword evidence="5" id="KW-0255">Endonuclease</keyword>
<dbReference type="EC" id="3.1.21.-" evidence="5"/>
<protein>
    <submittedName>
        <fullName evidence="5">Restriction endonuclease subunit S</fullName>
        <ecNumber evidence="5">3.1.21.-</ecNumber>
    </submittedName>
</protein>
<reference evidence="5 6" key="1">
    <citation type="submission" date="2022-08" db="EMBL/GenBank/DDBJ databases">
        <title>Tractidigestivibacter montrealensis type strain KD21.</title>
        <authorList>
            <person name="Diop K."/>
            <person name="Richard C."/>
            <person name="Routy B."/>
        </authorList>
    </citation>
    <scope>NUCLEOTIDE SEQUENCE [LARGE SCALE GENOMIC DNA]</scope>
    <source>
        <strain evidence="5 6">KD21</strain>
    </source>
</reference>
<sequence>MTETSLGELSMDGGRYGIAASAVDYTPDLPAYLRITDIRDDGTLDLSSRKSVEDPNATDYMLEPNDIVFARTGNSTGRNYFYDPRDGRFAYAGFLIKFSLNPAEVNPRYIKYYAQSKPYWDWVASFNTGSTRGNINAKTYASMPITLPSRCTQDGIVRFCDAISDKIRVNGQINGYLAA</sequence>
<dbReference type="PANTHER" id="PTHR30408">
    <property type="entry name" value="TYPE-1 RESTRICTION ENZYME ECOKI SPECIFICITY PROTEIN"/>
    <property type="match status" value="1"/>
</dbReference>
<accession>A0ABT1Z5E2</accession>
<name>A0ABT1Z5E2_9ACTN</name>